<dbReference type="Proteomes" id="UP001597343">
    <property type="component" value="Unassembled WGS sequence"/>
</dbReference>
<dbReference type="Pfam" id="PF06267">
    <property type="entry name" value="DUF1028"/>
    <property type="match status" value="1"/>
</dbReference>
<protein>
    <submittedName>
        <fullName evidence="1">DUF1028 domain-containing protein</fullName>
    </submittedName>
</protein>
<dbReference type="InterPro" id="IPR029055">
    <property type="entry name" value="Ntn_hydrolases_N"/>
</dbReference>
<gene>
    <name evidence="1" type="ORF">ACFSOY_01635</name>
</gene>
<keyword evidence="2" id="KW-1185">Reference proteome</keyword>
<dbReference type="PANTHER" id="PTHR39328">
    <property type="entry name" value="BLL2871 PROTEIN"/>
    <property type="match status" value="1"/>
</dbReference>
<dbReference type="PANTHER" id="PTHR39328:SF1">
    <property type="entry name" value="BLL2871 PROTEIN"/>
    <property type="match status" value="1"/>
</dbReference>
<dbReference type="SUPFAM" id="SSF56235">
    <property type="entry name" value="N-terminal nucleophile aminohydrolases (Ntn hydrolases)"/>
    <property type="match status" value="1"/>
</dbReference>
<comment type="caution">
    <text evidence="1">The sequence shown here is derived from an EMBL/GenBank/DDBJ whole genome shotgun (WGS) entry which is preliminary data.</text>
</comment>
<accession>A0ABW4ZTD1</accession>
<dbReference type="EMBL" id="JBHUIO010000002">
    <property type="protein sequence ID" value="MFD2168718.1"/>
    <property type="molecule type" value="Genomic_DNA"/>
</dbReference>
<dbReference type="InterPro" id="IPR010430">
    <property type="entry name" value="DUF1028"/>
</dbReference>
<dbReference type="RefSeq" id="WP_386044448.1">
    <property type="nucleotide sequence ID" value="NZ_JBHUIO010000002.1"/>
</dbReference>
<sequence length="236" mass="25461">MKEIELNTFSIVARDPETGRFGIAVTTKALAVGSLCPFAKAGVGAVATQARVNPALGPKGLMLLEHGLSAEEVLHELKRSDAGKELRQIGIVDRYGHAAAWTGADVQEGKGHITGDNFSVQGNLLTGIEVVQATAAAFRGSNAPFEERLLQALDAGQQAGGDKRGKQSAALLVVDVEDFPYIDLRVDDHPEPLKELRRLFNLHSNGLMKDYHEWVRTTRQGIVPDSGKQDGQEDTK</sequence>
<proteinExistence type="predicted"/>
<dbReference type="Gene3D" id="3.60.20.10">
    <property type="entry name" value="Glutamine Phosphoribosylpyrophosphate, subunit 1, domain 1"/>
    <property type="match status" value="1"/>
</dbReference>
<name>A0ABW4ZTD1_9BACL</name>
<evidence type="ECO:0000313" key="1">
    <source>
        <dbReference type="EMBL" id="MFD2168718.1"/>
    </source>
</evidence>
<reference evidence="2" key="1">
    <citation type="journal article" date="2019" name="Int. J. Syst. Evol. Microbiol.">
        <title>The Global Catalogue of Microorganisms (GCM) 10K type strain sequencing project: providing services to taxonomists for standard genome sequencing and annotation.</title>
        <authorList>
            <consortium name="The Broad Institute Genomics Platform"/>
            <consortium name="The Broad Institute Genome Sequencing Center for Infectious Disease"/>
            <person name="Wu L."/>
            <person name="Ma J."/>
        </authorList>
    </citation>
    <scope>NUCLEOTIDE SEQUENCE [LARGE SCALE GENOMIC DNA]</scope>
    <source>
        <strain evidence="2">CGMCC 1.13574</strain>
    </source>
</reference>
<organism evidence="1 2">
    <name type="scientific">Tumebacillus lipolyticus</name>
    <dbReference type="NCBI Taxonomy" id="1280370"/>
    <lineage>
        <taxon>Bacteria</taxon>
        <taxon>Bacillati</taxon>
        <taxon>Bacillota</taxon>
        <taxon>Bacilli</taxon>
        <taxon>Bacillales</taxon>
        <taxon>Alicyclobacillaceae</taxon>
        <taxon>Tumebacillus</taxon>
    </lineage>
</organism>
<evidence type="ECO:0000313" key="2">
    <source>
        <dbReference type="Proteomes" id="UP001597343"/>
    </source>
</evidence>